<evidence type="ECO:0000313" key="1">
    <source>
        <dbReference type="EMBL" id="DAE17593.1"/>
    </source>
</evidence>
<proteinExistence type="predicted"/>
<reference evidence="1" key="1">
    <citation type="journal article" date="2021" name="Proc. Natl. Acad. Sci. U.S.A.">
        <title>A Catalog of Tens of Thousands of Viruses from Human Metagenomes Reveals Hidden Associations with Chronic Diseases.</title>
        <authorList>
            <person name="Tisza M.J."/>
            <person name="Buck C.B."/>
        </authorList>
    </citation>
    <scope>NUCLEOTIDE SEQUENCE</scope>
    <source>
        <strain evidence="1">CtqPn17</strain>
    </source>
</reference>
<name>A0A8S5QFL1_9CAUD</name>
<protein>
    <submittedName>
        <fullName evidence="1">Uncharacterized protein</fullName>
    </submittedName>
</protein>
<dbReference type="EMBL" id="BK015642">
    <property type="protein sequence ID" value="DAE17593.1"/>
    <property type="molecule type" value="Genomic_DNA"/>
</dbReference>
<sequence>MRTSERLTCLKKWVEKELCDREMKAPGPRMDISKIVRQKPGCYLAWAPGRLDQTGQVKEDLLSTCPGIVIMPDQSYAKNMEEKRFDRYNNIHRPPQLGQRLAVCMLFSVYEPGIRLPGFVDSAGENGKGLDMSLIKEGTEQGLFTLTDWMDDCITGLIRDRFIPGTDLFLDETTMTYGLYKDQEYVVDKRPIYYGYVNATFECYAEEGVNKEIHNLLS</sequence>
<accession>A0A8S5QFL1</accession>
<organism evidence="1">
    <name type="scientific">Caudovirales sp. ctqPn17</name>
    <dbReference type="NCBI Taxonomy" id="2825772"/>
    <lineage>
        <taxon>Viruses</taxon>
        <taxon>Duplodnaviria</taxon>
        <taxon>Heunggongvirae</taxon>
        <taxon>Uroviricota</taxon>
        <taxon>Caudoviricetes</taxon>
    </lineage>
</organism>